<keyword evidence="2" id="KW-0862">Zinc</keyword>
<accession>A0A0C3HMD5</accession>
<dbReference type="STRING" id="913774.A0A0C3HMD5"/>
<dbReference type="AlphaFoldDB" id="A0A0C3HMD5"/>
<name>A0A0C3HMD5_OIDMZ</name>
<sequence>MSLWVFARHPNIKFLVAHSGGAFPYLARRIGKQHIDETIKKNNEGKSLRQLLQTANIFFDTSISSQFQYSLLPDIDLPKDHLIYATDYPYMYRRDTGTYLDGYAAPKESGVLTPQELDIDMVRENALRYLFPRLTE</sequence>
<dbReference type="InterPro" id="IPR032465">
    <property type="entry name" value="ACMSD"/>
</dbReference>
<evidence type="ECO:0000256" key="4">
    <source>
        <dbReference type="RuleBase" id="RU366045"/>
    </source>
</evidence>
<dbReference type="EMBL" id="KN832873">
    <property type="protein sequence ID" value="KIN03502.1"/>
    <property type="molecule type" value="Genomic_DNA"/>
</dbReference>
<dbReference type="GO" id="GO:0019748">
    <property type="term" value="P:secondary metabolic process"/>
    <property type="evidence" value="ECO:0007669"/>
    <property type="project" value="TreeGrafter"/>
</dbReference>
<evidence type="ECO:0000256" key="1">
    <source>
        <dbReference type="ARBA" id="ARBA00022723"/>
    </source>
</evidence>
<reference evidence="5 6" key="1">
    <citation type="submission" date="2014-04" db="EMBL/GenBank/DDBJ databases">
        <authorList>
            <consortium name="DOE Joint Genome Institute"/>
            <person name="Kuo A."/>
            <person name="Martino E."/>
            <person name="Perotto S."/>
            <person name="Kohler A."/>
            <person name="Nagy L.G."/>
            <person name="Floudas D."/>
            <person name="Copeland A."/>
            <person name="Barry K.W."/>
            <person name="Cichocki N."/>
            <person name="Veneault-Fourrey C."/>
            <person name="LaButti K."/>
            <person name="Lindquist E.A."/>
            <person name="Lipzen A."/>
            <person name="Lundell T."/>
            <person name="Morin E."/>
            <person name="Murat C."/>
            <person name="Sun H."/>
            <person name="Tunlid A."/>
            <person name="Henrissat B."/>
            <person name="Grigoriev I.V."/>
            <person name="Hibbett D.S."/>
            <person name="Martin F."/>
            <person name="Nordberg H.P."/>
            <person name="Cantor M.N."/>
            <person name="Hua S.X."/>
        </authorList>
    </citation>
    <scope>NUCLEOTIDE SEQUENCE [LARGE SCALE GENOMIC DNA]</scope>
    <source>
        <strain evidence="5 6">Zn</strain>
    </source>
</reference>
<reference evidence="6" key="2">
    <citation type="submission" date="2015-01" db="EMBL/GenBank/DDBJ databases">
        <title>Evolutionary Origins and Diversification of the Mycorrhizal Mutualists.</title>
        <authorList>
            <consortium name="DOE Joint Genome Institute"/>
            <consortium name="Mycorrhizal Genomics Consortium"/>
            <person name="Kohler A."/>
            <person name="Kuo A."/>
            <person name="Nagy L.G."/>
            <person name="Floudas D."/>
            <person name="Copeland A."/>
            <person name="Barry K.W."/>
            <person name="Cichocki N."/>
            <person name="Veneault-Fourrey C."/>
            <person name="LaButti K."/>
            <person name="Lindquist E.A."/>
            <person name="Lipzen A."/>
            <person name="Lundell T."/>
            <person name="Morin E."/>
            <person name="Murat C."/>
            <person name="Riley R."/>
            <person name="Ohm R."/>
            <person name="Sun H."/>
            <person name="Tunlid A."/>
            <person name="Henrissat B."/>
            <person name="Grigoriev I.V."/>
            <person name="Hibbett D.S."/>
            <person name="Martin F."/>
        </authorList>
    </citation>
    <scope>NUCLEOTIDE SEQUENCE [LARGE SCALE GENOMIC DNA]</scope>
    <source>
        <strain evidence="6">Zn</strain>
    </source>
</reference>
<evidence type="ECO:0000313" key="5">
    <source>
        <dbReference type="EMBL" id="KIN03502.1"/>
    </source>
</evidence>
<evidence type="ECO:0000256" key="3">
    <source>
        <dbReference type="ARBA" id="ARBA00023239"/>
    </source>
</evidence>
<dbReference type="Gene3D" id="3.20.20.140">
    <property type="entry name" value="Metal-dependent hydrolases"/>
    <property type="match status" value="1"/>
</dbReference>
<dbReference type="OrthoDB" id="2832284at2759"/>
<proteinExistence type="inferred from homology"/>
<dbReference type="Proteomes" id="UP000054321">
    <property type="component" value="Unassembled WGS sequence"/>
</dbReference>
<keyword evidence="6" id="KW-1185">Reference proteome</keyword>
<dbReference type="HOGENOM" id="CLU_136318_0_0_1"/>
<gene>
    <name evidence="5" type="ORF">OIDMADRAFT_51462</name>
</gene>
<comment type="similarity">
    <text evidence="4">Belongs to the metallo-dependent hydrolases superfamily.</text>
</comment>
<keyword evidence="4" id="KW-0210">Decarboxylase</keyword>
<dbReference type="GO" id="GO:0046872">
    <property type="term" value="F:metal ion binding"/>
    <property type="evidence" value="ECO:0007669"/>
    <property type="project" value="UniProtKB-KW"/>
</dbReference>
<dbReference type="InterPro" id="IPR032466">
    <property type="entry name" value="Metal_Hydrolase"/>
</dbReference>
<evidence type="ECO:0000313" key="6">
    <source>
        <dbReference type="Proteomes" id="UP000054321"/>
    </source>
</evidence>
<protein>
    <submittedName>
        <fullName evidence="5">Uncharacterized protein</fullName>
    </submittedName>
</protein>
<dbReference type="SUPFAM" id="SSF51556">
    <property type="entry name" value="Metallo-dependent hydrolases"/>
    <property type="match status" value="1"/>
</dbReference>
<organism evidence="5 6">
    <name type="scientific">Oidiodendron maius (strain Zn)</name>
    <dbReference type="NCBI Taxonomy" id="913774"/>
    <lineage>
        <taxon>Eukaryota</taxon>
        <taxon>Fungi</taxon>
        <taxon>Dikarya</taxon>
        <taxon>Ascomycota</taxon>
        <taxon>Pezizomycotina</taxon>
        <taxon>Leotiomycetes</taxon>
        <taxon>Leotiomycetes incertae sedis</taxon>
        <taxon>Myxotrichaceae</taxon>
        <taxon>Oidiodendron</taxon>
    </lineage>
</organism>
<evidence type="ECO:0000256" key="2">
    <source>
        <dbReference type="ARBA" id="ARBA00022833"/>
    </source>
</evidence>
<keyword evidence="1" id="KW-0479">Metal-binding</keyword>
<keyword evidence="3 4" id="KW-0456">Lyase</keyword>
<dbReference type="GO" id="GO:0005829">
    <property type="term" value="C:cytosol"/>
    <property type="evidence" value="ECO:0007669"/>
    <property type="project" value="TreeGrafter"/>
</dbReference>
<dbReference type="InParanoid" id="A0A0C3HMD5"/>
<dbReference type="GO" id="GO:0016831">
    <property type="term" value="F:carboxy-lyase activity"/>
    <property type="evidence" value="ECO:0007669"/>
    <property type="project" value="UniProtKB-KW"/>
</dbReference>
<dbReference type="PANTHER" id="PTHR21240:SF29">
    <property type="entry name" value="AMIDOHYDROLASE-RELATED DOMAIN-CONTAINING PROTEIN"/>
    <property type="match status" value="1"/>
</dbReference>
<dbReference type="PANTHER" id="PTHR21240">
    <property type="entry name" value="2-AMINO-3-CARBOXYLMUCONATE-6-SEMIALDEHYDE DECARBOXYLASE"/>
    <property type="match status" value="1"/>
</dbReference>